<dbReference type="EMBL" id="JAICCE010000005">
    <property type="protein sequence ID" value="KAG9277276.1"/>
    <property type="molecule type" value="Genomic_DNA"/>
</dbReference>
<name>A0A8T2M6N4_ASTMX</name>
<dbReference type="AlphaFoldDB" id="A0A8T2M6N4"/>
<reference evidence="2 3" key="1">
    <citation type="submission" date="2021-07" db="EMBL/GenBank/DDBJ databases">
        <authorList>
            <person name="Imarazene B."/>
            <person name="Zahm M."/>
            <person name="Klopp C."/>
            <person name="Cabau C."/>
            <person name="Beille S."/>
            <person name="Jouanno E."/>
            <person name="Castinel A."/>
            <person name="Lluch J."/>
            <person name="Gil L."/>
            <person name="Kuchtly C."/>
            <person name="Lopez Roques C."/>
            <person name="Donnadieu C."/>
            <person name="Parrinello H."/>
            <person name="Journot L."/>
            <person name="Du K."/>
            <person name="Schartl M."/>
            <person name="Retaux S."/>
            <person name="Guiguen Y."/>
        </authorList>
    </citation>
    <scope>NUCLEOTIDE SEQUENCE [LARGE SCALE GENOMIC DNA]</scope>
    <source>
        <strain evidence="2">Pach_M1</strain>
        <tissue evidence="2">Testis</tissue>
    </source>
</reference>
<accession>A0A8T2M6N4</accession>
<evidence type="ECO:0000313" key="3">
    <source>
        <dbReference type="Proteomes" id="UP000752171"/>
    </source>
</evidence>
<dbReference type="Proteomes" id="UP000752171">
    <property type="component" value="Unassembled WGS sequence"/>
</dbReference>
<protein>
    <submittedName>
        <fullName evidence="2">Uncharacterized protein</fullName>
    </submittedName>
</protein>
<feature type="region of interest" description="Disordered" evidence="1">
    <location>
        <begin position="428"/>
        <end position="462"/>
    </location>
</feature>
<proteinExistence type="predicted"/>
<feature type="compositionally biased region" description="Basic and acidic residues" evidence="1">
    <location>
        <begin position="485"/>
        <end position="497"/>
    </location>
</feature>
<organism evidence="2 3">
    <name type="scientific">Astyanax mexicanus</name>
    <name type="common">Blind cave fish</name>
    <name type="synonym">Astyanax fasciatus mexicanus</name>
    <dbReference type="NCBI Taxonomy" id="7994"/>
    <lineage>
        <taxon>Eukaryota</taxon>
        <taxon>Metazoa</taxon>
        <taxon>Chordata</taxon>
        <taxon>Craniata</taxon>
        <taxon>Vertebrata</taxon>
        <taxon>Euteleostomi</taxon>
        <taxon>Actinopterygii</taxon>
        <taxon>Neopterygii</taxon>
        <taxon>Teleostei</taxon>
        <taxon>Ostariophysi</taxon>
        <taxon>Characiformes</taxon>
        <taxon>Characoidei</taxon>
        <taxon>Acestrorhamphidae</taxon>
        <taxon>Acestrorhamphinae</taxon>
        <taxon>Astyanax</taxon>
    </lineage>
</organism>
<sequence>MEQAYDSDLISCRASFCKPTSRTEHVVEGQDNLSKRLRFLKSSAPATSIKGSSGSKSGEVISNVINICPFTSNDNLLCWTNLTSTGNSKYQEKQGMSFIITSLNNPLSLRPYRRSPRRMNWSKEVENIPSLYTLNKDSRNACGAMGSSLGYTDTSHWCSHSSSIDNGVPYSSSTWTSEEKRQLKLPGLSDVESNVPKIGTSMSKQRVEENKEFAQEQVSSFEEETLREPVSLSFEDELKRKSVKMLTPYPASVYKALPIVSETYPVVYRAQQPQHEPFKSPGFHSLDPSEPLTQDAEVRQSKVYPAIFHITESMQTDYMLRNLRGKHISEDLQCSRPDLESPLSVKRAGAYHLNLCMLSADGNVVKSSNLGRLPIHKYTSVSKPIGKSTQSPLIVPKKKELLSTCVGPVINGKNPKITHDPRTIFSAYSKPLHDSPRRSLSSRCNTSATQSQRPIASNPRNKTDFVIISKPVKYSQNKLKDFTKEHTSKENFSKEPTELYENPVSQSGVCEAHEMSSFSQTSDEDHRLQDSTSQKNEAVVTDHTDNEAFNKLSYSLQSSKTIIKIPTAENVD</sequence>
<comment type="caution">
    <text evidence="2">The sequence shown here is derived from an EMBL/GenBank/DDBJ whole genome shotgun (WGS) entry which is preliminary data.</text>
</comment>
<evidence type="ECO:0000313" key="2">
    <source>
        <dbReference type="EMBL" id="KAG9277276.1"/>
    </source>
</evidence>
<evidence type="ECO:0000256" key="1">
    <source>
        <dbReference type="SAM" id="MobiDB-lite"/>
    </source>
</evidence>
<feature type="region of interest" description="Disordered" evidence="1">
    <location>
        <begin position="485"/>
        <end position="545"/>
    </location>
</feature>
<feature type="compositionally biased region" description="Polar residues" evidence="1">
    <location>
        <begin position="438"/>
        <end position="460"/>
    </location>
</feature>
<gene>
    <name evidence="2" type="ORF">AMEX_G7272</name>
</gene>